<dbReference type="Proteomes" id="UP000308267">
    <property type="component" value="Unassembled WGS sequence"/>
</dbReference>
<dbReference type="InterPro" id="IPR046857">
    <property type="entry name" value="Gemin6_Sm-like_dom"/>
</dbReference>
<organism evidence="2 3">
    <name type="scientific">Opisthorchis felineus</name>
    <dbReference type="NCBI Taxonomy" id="147828"/>
    <lineage>
        <taxon>Eukaryota</taxon>
        <taxon>Metazoa</taxon>
        <taxon>Spiralia</taxon>
        <taxon>Lophotrochozoa</taxon>
        <taxon>Platyhelminthes</taxon>
        <taxon>Trematoda</taxon>
        <taxon>Digenea</taxon>
        <taxon>Opisthorchiida</taxon>
        <taxon>Opisthorchiata</taxon>
        <taxon>Opisthorchiidae</taxon>
        <taxon>Opisthorchis</taxon>
    </lineage>
</organism>
<dbReference type="OrthoDB" id="77463at2759"/>
<proteinExistence type="predicted"/>
<dbReference type="Pfam" id="PF20417">
    <property type="entry name" value="Gemin6_C"/>
    <property type="match status" value="1"/>
</dbReference>
<dbReference type="PANTHER" id="PTHR14710">
    <property type="entry name" value="GEM-ASSOCIATED PROTEIN 6"/>
    <property type="match status" value="1"/>
</dbReference>
<feature type="domain" description="AD" evidence="1">
    <location>
        <begin position="83"/>
        <end position="168"/>
    </location>
</feature>
<name>A0A4S2LES0_OPIFE</name>
<sequence>MMHHSPTFTTLLYKRVKFHCQYDRCFEGYVYAVDPESGNCVIYENPGKGGNLPTVICAWAIKFTEVIEDELPEKVRRFFDGLHNIETGNDVEGQSNPLPSSESLEERKKYLIDLFQANFIELKLEMNDVFSVNGVVFIHPPYTIDTCSSTNVVALDRVKKLLRSMDPS</sequence>
<dbReference type="GO" id="GO:0032797">
    <property type="term" value="C:SMN complex"/>
    <property type="evidence" value="ECO:0007669"/>
    <property type="project" value="TreeGrafter"/>
</dbReference>
<dbReference type="InterPro" id="IPR009422">
    <property type="entry name" value="Gemin6"/>
</dbReference>
<dbReference type="EMBL" id="SJOL01007804">
    <property type="protein sequence ID" value="TGZ61830.1"/>
    <property type="molecule type" value="Genomic_DNA"/>
</dbReference>
<evidence type="ECO:0000313" key="3">
    <source>
        <dbReference type="Proteomes" id="UP000308267"/>
    </source>
</evidence>
<accession>A0A4S2LES0</accession>
<dbReference type="InterPro" id="IPR046856">
    <property type="entry name" value="Gemin6_C"/>
</dbReference>
<dbReference type="GO" id="GO:0005634">
    <property type="term" value="C:nucleus"/>
    <property type="evidence" value="ECO:0007669"/>
    <property type="project" value="InterPro"/>
</dbReference>
<evidence type="ECO:0000313" key="2">
    <source>
        <dbReference type="EMBL" id="TGZ61830.1"/>
    </source>
</evidence>
<dbReference type="AlphaFoldDB" id="A0A4S2LES0"/>
<dbReference type="PROSITE" id="PS52001">
    <property type="entry name" value="AD"/>
    <property type="match status" value="1"/>
</dbReference>
<dbReference type="Gene3D" id="2.30.30.100">
    <property type="match status" value="1"/>
</dbReference>
<gene>
    <name evidence="2" type="ORF">CRM22_007786</name>
</gene>
<dbReference type="InterPro" id="IPR047574">
    <property type="entry name" value="AD"/>
</dbReference>
<protein>
    <recommendedName>
        <fullName evidence="1">AD domain-containing protein</fullName>
    </recommendedName>
</protein>
<dbReference type="PANTHER" id="PTHR14710:SF2">
    <property type="entry name" value="GEM-ASSOCIATED PROTEIN 6"/>
    <property type="match status" value="1"/>
</dbReference>
<dbReference type="Pfam" id="PF06372">
    <property type="entry name" value="Gemin6"/>
    <property type="match status" value="1"/>
</dbReference>
<dbReference type="STRING" id="147828.A0A4S2LES0"/>
<dbReference type="GO" id="GO:0000387">
    <property type="term" value="P:spliceosomal snRNP assembly"/>
    <property type="evidence" value="ECO:0007669"/>
    <property type="project" value="TreeGrafter"/>
</dbReference>
<comment type="caution">
    <text evidence="2">The sequence shown here is derived from an EMBL/GenBank/DDBJ whole genome shotgun (WGS) entry which is preliminary data.</text>
</comment>
<evidence type="ECO:0000259" key="1">
    <source>
        <dbReference type="PROSITE" id="PS52001"/>
    </source>
</evidence>
<reference evidence="2 3" key="1">
    <citation type="journal article" date="2019" name="BMC Genomics">
        <title>New insights from Opisthorchis felineus genome: update on genomics of the epidemiologically important liver flukes.</title>
        <authorList>
            <person name="Ershov N.I."/>
            <person name="Mordvinov V.A."/>
            <person name="Prokhortchouk E.B."/>
            <person name="Pakharukova M.Y."/>
            <person name="Gunbin K.V."/>
            <person name="Ustyantsev K."/>
            <person name="Genaev M.A."/>
            <person name="Blinov A.G."/>
            <person name="Mazur A."/>
            <person name="Boulygina E."/>
            <person name="Tsygankova S."/>
            <person name="Khrameeva E."/>
            <person name="Chekanov N."/>
            <person name="Fan G."/>
            <person name="Xiao A."/>
            <person name="Zhang H."/>
            <person name="Xu X."/>
            <person name="Yang H."/>
            <person name="Solovyev V."/>
            <person name="Lee S.M."/>
            <person name="Liu X."/>
            <person name="Afonnikov D.A."/>
            <person name="Skryabin K.G."/>
        </authorList>
    </citation>
    <scope>NUCLEOTIDE SEQUENCE [LARGE SCALE GENOMIC DNA]</scope>
    <source>
        <strain evidence="2">AK-0245</strain>
        <tissue evidence="2">Whole organism</tissue>
    </source>
</reference>
<dbReference type="GO" id="GO:0000245">
    <property type="term" value="P:spliceosomal complex assembly"/>
    <property type="evidence" value="ECO:0007669"/>
    <property type="project" value="InterPro"/>
</dbReference>
<keyword evidence="3" id="KW-1185">Reference proteome</keyword>